<comment type="caution">
    <text evidence="1">The sequence shown here is derived from an EMBL/GenBank/DDBJ whole genome shotgun (WGS) entry which is preliminary data.</text>
</comment>
<sequence length="177" mass="20382">MDPNLWSIRVTMRVPSYYKEHHPTTDCFKCTGQKYNIHVGTCNSNNTDDYSESSQSESHNNNDVEEEELQTPVIPITKNTLTQWESSLWYRSARYDYTQSGAFLNMGLGSPIDNLVEPGTLLLLDWNDSMTKIQLGMRFIDKVQAISVVQKWLISVGREYRVVKSKIIHGPQYLQSQ</sequence>
<gene>
    <name evidence="1" type="ORF">M9H77_03169</name>
</gene>
<dbReference type="EMBL" id="CM044701">
    <property type="protein sequence ID" value="KAI5681941.1"/>
    <property type="molecule type" value="Genomic_DNA"/>
</dbReference>
<evidence type="ECO:0000313" key="2">
    <source>
        <dbReference type="Proteomes" id="UP001060085"/>
    </source>
</evidence>
<keyword evidence="2" id="KW-1185">Reference proteome</keyword>
<reference evidence="2" key="1">
    <citation type="journal article" date="2023" name="Nat. Plants">
        <title>Single-cell RNA sequencing provides a high-resolution roadmap for understanding the multicellular compartmentation of specialized metabolism.</title>
        <authorList>
            <person name="Sun S."/>
            <person name="Shen X."/>
            <person name="Li Y."/>
            <person name="Li Y."/>
            <person name="Wang S."/>
            <person name="Li R."/>
            <person name="Zhang H."/>
            <person name="Shen G."/>
            <person name="Guo B."/>
            <person name="Wei J."/>
            <person name="Xu J."/>
            <person name="St-Pierre B."/>
            <person name="Chen S."/>
            <person name="Sun C."/>
        </authorList>
    </citation>
    <scope>NUCLEOTIDE SEQUENCE [LARGE SCALE GENOMIC DNA]</scope>
</reference>
<protein>
    <submittedName>
        <fullName evidence="1">Uncharacterized protein</fullName>
    </submittedName>
</protein>
<organism evidence="1 2">
    <name type="scientific">Catharanthus roseus</name>
    <name type="common">Madagascar periwinkle</name>
    <name type="synonym">Vinca rosea</name>
    <dbReference type="NCBI Taxonomy" id="4058"/>
    <lineage>
        <taxon>Eukaryota</taxon>
        <taxon>Viridiplantae</taxon>
        <taxon>Streptophyta</taxon>
        <taxon>Embryophyta</taxon>
        <taxon>Tracheophyta</taxon>
        <taxon>Spermatophyta</taxon>
        <taxon>Magnoliopsida</taxon>
        <taxon>eudicotyledons</taxon>
        <taxon>Gunneridae</taxon>
        <taxon>Pentapetalae</taxon>
        <taxon>asterids</taxon>
        <taxon>lamiids</taxon>
        <taxon>Gentianales</taxon>
        <taxon>Apocynaceae</taxon>
        <taxon>Rauvolfioideae</taxon>
        <taxon>Vinceae</taxon>
        <taxon>Catharanthinae</taxon>
        <taxon>Catharanthus</taxon>
    </lineage>
</organism>
<name>A0ACC0CAY6_CATRO</name>
<evidence type="ECO:0000313" key="1">
    <source>
        <dbReference type="EMBL" id="KAI5681941.1"/>
    </source>
</evidence>
<accession>A0ACC0CAY6</accession>
<proteinExistence type="predicted"/>
<dbReference type="Proteomes" id="UP001060085">
    <property type="component" value="Linkage Group LG01"/>
</dbReference>